<dbReference type="Proteomes" id="UP000316726">
    <property type="component" value="Chromosome 10"/>
</dbReference>
<name>A0A5B8MR82_9CHLO</name>
<dbReference type="AlphaFoldDB" id="A0A5B8MR82"/>
<dbReference type="EMBL" id="CP031043">
    <property type="protein sequence ID" value="QDZ23228.1"/>
    <property type="molecule type" value="Genomic_DNA"/>
</dbReference>
<gene>
    <name evidence="2" type="ORF">A3770_10p57460</name>
</gene>
<accession>A0A5B8MR82</accession>
<proteinExistence type="predicted"/>
<feature type="region of interest" description="Disordered" evidence="1">
    <location>
        <begin position="434"/>
        <end position="456"/>
    </location>
</feature>
<reference evidence="2 3" key="1">
    <citation type="submission" date="2018-07" db="EMBL/GenBank/DDBJ databases">
        <title>The complete nuclear genome of the prasinophyte Chloropicon primus (CCMP1205).</title>
        <authorList>
            <person name="Pombert J.-F."/>
            <person name="Otis C."/>
            <person name="Turmel M."/>
            <person name="Lemieux C."/>
        </authorList>
    </citation>
    <scope>NUCLEOTIDE SEQUENCE [LARGE SCALE GENOMIC DNA]</scope>
    <source>
        <strain evidence="2 3">CCMP1205</strain>
    </source>
</reference>
<evidence type="ECO:0000313" key="2">
    <source>
        <dbReference type="EMBL" id="QDZ23228.1"/>
    </source>
</evidence>
<dbReference type="Pfam" id="PF00612">
    <property type="entry name" value="IQ"/>
    <property type="match status" value="2"/>
</dbReference>
<feature type="region of interest" description="Disordered" evidence="1">
    <location>
        <begin position="108"/>
        <end position="176"/>
    </location>
</feature>
<organism evidence="2 3">
    <name type="scientific">Chloropicon primus</name>
    <dbReference type="NCBI Taxonomy" id="1764295"/>
    <lineage>
        <taxon>Eukaryota</taxon>
        <taxon>Viridiplantae</taxon>
        <taxon>Chlorophyta</taxon>
        <taxon>Chloropicophyceae</taxon>
        <taxon>Chloropicales</taxon>
        <taxon>Chloropicaceae</taxon>
        <taxon>Chloropicon</taxon>
    </lineage>
</organism>
<protein>
    <submittedName>
        <fullName evidence="2">Uncharacterized protein</fullName>
    </submittedName>
</protein>
<feature type="compositionally biased region" description="Basic and acidic residues" evidence="1">
    <location>
        <begin position="41"/>
        <end position="52"/>
    </location>
</feature>
<feature type="compositionally biased region" description="Basic and acidic residues" evidence="1">
    <location>
        <begin position="119"/>
        <end position="139"/>
    </location>
</feature>
<evidence type="ECO:0000256" key="1">
    <source>
        <dbReference type="SAM" id="MobiDB-lite"/>
    </source>
</evidence>
<keyword evidence="3" id="KW-1185">Reference proteome</keyword>
<feature type="region of interest" description="Disordered" evidence="1">
    <location>
        <begin position="1"/>
        <end position="88"/>
    </location>
</feature>
<feature type="compositionally biased region" description="Basic and acidic residues" evidence="1">
    <location>
        <begin position="69"/>
        <end position="88"/>
    </location>
</feature>
<feature type="compositionally biased region" description="Polar residues" evidence="1">
    <location>
        <begin position="108"/>
        <end position="118"/>
    </location>
</feature>
<dbReference type="PROSITE" id="PS50096">
    <property type="entry name" value="IQ"/>
    <property type="match status" value="1"/>
</dbReference>
<sequence>MGTGASVEAGGAERGGERKPAKRGQGAPITLSPDASGTKDASARTRALDRVSSKILFGFNKDEDEDEQSREKEVGKEEASSRGPVKLDRGLSLDRKLMLDMRTAPANSFVSARGSSKPVSHEDKGKRLKDIGMTGRDHGQTGPTLRANRGSGAPSSSFSASTSARPCPIDKRSGSEDANAGVLHALETCVRQSRLLLFSTHKSKDKDHCKGVVQCIQDTERALEDYELGGTTGRRRRERWREREVHALCDAIKLHVLARLWEKVYSGLKRSDEDSIKGSLASGILDLLESNLSVATGKAFTQWSVVPVQKYIRQLRDAMRLEDACGAGGRTGGRGGQGHGRHGHASFLEEETEIQRALELFNFNIENDLEQHRKAEASSSSWEESAKHSVLWSSVVERRLNALAKAAEKEVVSLRLEDGLKKLLARGDRSKSDLVMEMGGGEDGNGQDQRSRKQEQGLSLKELQVLLRRGEELLSSFAIENQSSRRSSRLRSLLAVGEALLKCRCALERRGLRSKFEWPGYWLGDDVDHFRALRKAEDVMRDAMWSLLGLPDASKRALLECGRQVYQTVHEKYEVHLRWDLEKLEQDLGELREDGVFGFDEYRSKNLRLKFVDSSAIVIQTAFRAYRARRDVTQALEVQRERLRKIKDDEGAAIVIQRHARQMLSKKRAEAMRLSAEEEDRASIKRFTTMSPSRLLKALLEEMGQKDPEESGVGEKGKGKEWRTRNTPFELARLVIKSSPTSEICRAFEQVPRRCWDHCALLLDGAPASLSVAVLNGITKKTFAVEVLMTLPVQTQANVLAEMRIGWREEIYTALEDTDVVDLASAFTHIEENHNLSIHMLERCHVLGRLEDVGECFAKRGTGPATIAKLVEYLKPFSILQFTLGIKRGISEALEGEDGDKENEILEEMFSRCSKSCLMLVNTLVAFHVKHGPKIFTVEHNPDVEAFDYTRGLNILLHGLRCNGHIEHALAGLNQLLESGEEIRMDASFHRQAISFLVKQMVYTVPLDSVGLLINWISKHHTVDASTILHAISSDYPDFCSSVLQHSDLVVVSKGLVSAMKPSFACLLLLQLSSKDRATSEQFLESLVEVSPEFAKQVSENIASAR</sequence>
<feature type="compositionally biased region" description="Low complexity" evidence="1">
    <location>
        <begin position="151"/>
        <end position="164"/>
    </location>
</feature>
<dbReference type="Gene3D" id="1.20.5.190">
    <property type="match status" value="1"/>
</dbReference>
<dbReference type="InterPro" id="IPR000048">
    <property type="entry name" value="IQ_motif_EF-hand-BS"/>
</dbReference>
<evidence type="ECO:0000313" key="3">
    <source>
        <dbReference type="Proteomes" id="UP000316726"/>
    </source>
</evidence>